<feature type="region of interest" description="Disordered" evidence="1">
    <location>
        <begin position="1"/>
        <end position="33"/>
    </location>
</feature>
<proteinExistence type="predicted"/>
<keyword evidence="3" id="KW-1185">Reference proteome</keyword>
<evidence type="ECO:0000313" key="3">
    <source>
        <dbReference type="Proteomes" id="UP000653308"/>
    </source>
</evidence>
<comment type="caution">
    <text evidence="2">The sequence shown here is derived from an EMBL/GenBank/DDBJ whole genome shotgun (WGS) entry which is preliminary data.</text>
</comment>
<evidence type="ECO:0000313" key="2">
    <source>
        <dbReference type="EMBL" id="GGY08675.1"/>
    </source>
</evidence>
<name>A0ABQ2Z940_9ACTN</name>
<dbReference type="Proteomes" id="UP000653308">
    <property type="component" value="Unassembled WGS sequence"/>
</dbReference>
<reference evidence="3" key="1">
    <citation type="journal article" date="2019" name="Int. J. Syst. Evol. Microbiol.">
        <title>The Global Catalogue of Microorganisms (GCM) 10K type strain sequencing project: providing services to taxonomists for standard genome sequencing and annotation.</title>
        <authorList>
            <consortium name="The Broad Institute Genomics Platform"/>
            <consortium name="The Broad Institute Genome Sequencing Center for Infectious Disease"/>
            <person name="Wu L."/>
            <person name="Ma J."/>
        </authorList>
    </citation>
    <scope>NUCLEOTIDE SEQUENCE [LARGE SCALE GENOMIC DNA]</scope>
    <source>
        <strain evidence="3">JCM 4957</strain>
    </source>
</reference>
<evidence type="ECO:0000256" key="1">
    <source>
        <dbReference type="SAM" id="MobiDB-lite"/>
    </source>
</evidence>
<organism evidence="2 3">
    <name type="scientific">Streptomyces djakartensis</name>
    <dbReference type="NCBI Taxonomy" id="68193"/>
    <lineage>
        <taxon>Bacteria</taxon>
        <taxon>Bacillati</taxon>
        <taxon>Actinomycetota</taxon>
        <taxon>Actinomycetes</taxon>
        <taxon>Kitasatosporales</taxon>
        <taxon>Streptomycetaceae</taxon>
        <taxon>Streptomyces</taxon>
    </lineage>
</organism>
<gene>
    <name evidence="2" type="ORF">GCM10010384_11830</name>
</gene>
<sequence>MWGMGFPSLSAGRPRPACRGWEQGPEGRGRRARRLLPDGSVGAKDLVMALSGVLLSLGGDCRCPPGVPGAGKDLETRSIQAACVTAAAS</sequence>
<accession>A0ABQ2Z940</accession>
<dbReference type="EMBL" id="BMWE01000002">
    <property type="protein sequence ID" value="GGY08675.1"/>
    <property type="molecule type" value="Genomic_DNA"/>
</dbReference>
<protein>
    <submittedName>
        <fullName evidence="2">Uncharacterized protein</fullName>
    </submittedName>
</protein>